<organism evidence="3 4">
    <name type="scientific">Fredinandcohnia salidurans</name>
    <dbReference type="NCBI Taxonomy" id="2595041"/>
    <lineage>
        <taxon>Bacteria</taxon>
        <taxon>Bacillati</taxon>
        <taxon>Bacillota</taxon>
        <taxon>Bacilli</taxon>
        <taxon>Bacillales</taxon>
        <taxon>Bacillaceae</taxon>
        <taxon>Fredinandcohnia</taxon>
    </lineage>
</organism>
<feature type="signal peptide" evidence="2">
    <location>
        <begin position="1"/>
        <end position="25"/>
    </location>
</feature>
<comment type="caution">
    <text evidence="3">The sequence shown here is derived from an EMBL/GenBank/DDBJ whole genome shotgun (WGS) entry which is preliminary data.</text>
</comment>
<gene>
    <name evidence="3" type="ORF">ACFSFW_14005</name>
</gene>
<name>A0ABW4MPF4_9BACI</name>
<dbReference type="InterPro" id="IPR024485">
    <property type="entry name" value="DUF2680"/>
</dbReference>
<evidence type="ECO:0000313" key="4">
    <source>
        <dbReference type="Proteomes" id="UP001597227"/>
    </source>
</evidence>
<protein>
    <submittedName>
        <fullName evidence="3">YckD family protein</fullName>
    </submittedName>
</protein>
<sequence>MKRIIFTGLALFLSFLLVGEIQASAEMGNVDQKPKVELTDQQKQELDKLYLDLLETKKEIINKYVEYGVLTKEKADKKLNWLDEHYQKIKEHGYIPMHRHKKHEDDDDKNDND</sequence>
<reference evidence="4" key="1">
    <citation type="journal article" date="2019" name="Int. J. Syst. Evol. Microbiol.">
        <title>The Global Catalogue of Microorganisms (GCM) 10K type strain sequencing project: providing services to taxonomists for standard genome sequencing and annotation.</title>
        <authorList>
            <consortium name="The Broad Institute Genomics Platform"/>
            <consortium name="The Broad Institute Genome Sequencing Center for Infectious Disease"/>
            <person name="Wu L."/>
            <person name="Ma J."/>
        </authorList>
    </citation>
    <scope>NUCLEOTIDE SEQUENCE [LARGE SCALE GENOMIC DNA]</scope>
    <source>
        <strain evidence="4">CCUG 15531</strain>
    </source>
</reference>
<feature type="region of interest" description="Disordered" evidence="1">
    <location>
        <begin position="93"/>
        <end position="113"/>
    </location>
</feature>
<keyword evidence="2" id="KW-0732">Signal</keyword>
<dbReference type="Proteomes" id="UP001597227">
    <property type="component" value="Unassembled WGS sequence"/>
</dbReference>
<accession>A0ABW4MPF4</accession>
<evidence type="ECO:0000313" key="3">
    <source>
        <dbReference type="EMBL" id="MFD1779775.1"/>
    </source>
</evidence>
<evidence type="ECO:0000256" key="2">
    <source>
        <dbReference type="SAM" id="SignalP"/>
    </source>
</evidence>
<dbReference type="RefSeq" id="WP_304214539.1">
    <property type="nucleotide sequence ID" value="NZ_JBHUEK010000022.1"/>
</dbReference>
<dbReference type="EMBL" id="JBHUEK010000022">
    <property type="protein sequence ID" value="MFD1779775.1"/>
    <property type="molecule type" value="Genomic_DNA"/>
</dbReference>
<keyword evidence="4" id="KW-1185">Reference proteome</keyword>
<feature type="chain" id="PRO_5047030403" evidence="2">
    <location>
        <begin position="26"/>
        <end position="113"/>
    </location>
</feature>
<dbReference type="Pfam" id="PF10925">
    <property type="entry name" value="DUF2680"/>
    <property type="match status" value="1"/>
</dbReference>
<evidence type="ECO:0000256" key="1">
    <source>
        <dbReference type="SAM" id="MobiDB-lite"/>
    </source>
</evidence>
<proteinExistence type="predicted"/>